<feature type="transmembrane region" description="Helical" evidence="7">
    <location>
        <begin position="7"/>
        <end position="24"/>
    </location>
</feature>
<name>A9DYW3_9FLAO</name>
<dbReference type="RefSeq" id="WP_007094256.1">
    <property type="nucleotide sequence ID" value="NZ_CP142125.1"/>
</dbReference>
<evidence type="ECO:0000256" key="3">
    <source>
        <dbReference type="ARBA" id="ARBA00022989"/>
    </source>
</evidence>
<evidence type="ECO:0000313" key="8">
    <source>
        <dbReference type="EMBL" id="EDP96188.1"/>
    </source>
</evidence>
<proteinExistence type="predicted"/>
<keyword evidence="5 8" id="KW-0456">Lyase</keyword>
<dbReference type="Proteomes" id="UP000002945">
    <property type="component" value="Unassembled WGS sequence"/>
</dbReference>
<dbReference type="EMBL" id="ABIB01000005">
    <property type="protein sequence ID" value="EDP96188.1"/>
    <property type="molecule type" value="Genomic_DNA"/>
</dbReference>
<keyword evidence="6" id="KW-0961">Cell wall biogenesis/degradation</keyword>
<dbReference type="Pfam" id="PF02618">
    <property type="entry name" value="YceG"/>
    <property type="match status" value="1"/>
</dbReference>
<evidence type="ECO:0000256" key="5">
    <source>
        <dbReference type="ARBA" id="ARBA00023239"/>
    </source>
</evidence>
<gene>
    <name evidence="8" type="ORF">KAOT1_08463</name>
</gene>
<dbReference type="PANTHER" id="PTHR30518">
    <property type="entry name" value="ENDOLYTIC MUREIN TRANSGLYCOSYLASE"/>
    <property type="match status" value="1"/>
</dbReference>
<keyword evidence="4 7" id="KW-0472">Membrane</keyword>
<dbReference type="InterPro" id="IPR003770">
    <property type="entry name" value="MLTG-like"/>
</dbReference>
<keyword evidence="3 7" id="KW-1133">Transmembrane helix</keyword>
<dbReference type="PANTHER" id="PTHR30518:SF2">
    <property type="entry name" value="ENDOLYTIC MUREIN TRANSGLYCOSYLASE"/>
    <property type="match status" value="1"/>
</dbReference>
<accession>A9DYW3</accession>
<evidence type="ECO:0000256" key="6">
    <source>
        <dbReference type="ARBA" id="ARBA00023316"/>
    </source>
</evidence>
<dbReference type="OrthoDB" id="1442456at2"/>
<keyword evidence="2 7" id="KW-0812">Transmembrane</keyword>
<sequence length="189" mass="21821">MSYVKKILIGILILGVLVGFYLMYNITQTIFKPITAFNNEEAYIYIPSDADFLYVRKEIKPLLSEEKPFVTLAKKKGYIKRVKGGKYTIKKDMNSNEIVKTLMGRSDDVAVFIPKNNTIETIAKQVSNQIEASEADLKMVLLDTVFLQKKQLSFSALYVSGTYRMPWNTSAEEFRTIIFDRYQKQKLKE</sequence>
<reference evidence="8 9" key="1">
    <citation type="journal article" date="2011" name="J. Bacteriol.">
        <title>Genome sequence of the algicidal bacterium Kordia algicida OT-1.</title>
        <authorList>
            <person name="Lee H.S."/>
            <person name="Kang S.G."/>
            <person name="Kwon K.K."/>
            <person name="Lee J.H."/>
            <person name="Kim S.J."/>
        </authorList>
    </citation>
    <scope>NUCLEOTIDE SEQUENCE [LARGE SCALE GENOMIC DNA]</scope>
    <source>
        <strain evidence="8 9">OT-1</strain>
    </source>
</reference>
<evidence type="ECO:0000256" key="4">
    <source>
        <dbReference type="ARBA" id="ARBA00023136"/>
    </source>
</evidence>
<evidence type="ECO:0000256" key="2">
    <source>
        <dbReference type="ARBA" id="ARBA00022692"/>
    </source>
</evidence>
<keyword evidence="1" id="KW-1003">Cell membrane</keyword>
<dbReference type="eggNOG" id="COG1559">
    <property type="taxonomic scope" value="Bacteria"/>
</dbReference>
<dbReference type="STRING" id="391587.KAOT1_08463"/>
<dbReference type="AlphaFoldDB" id="A9DYW3"/>
<keyword evidence="9" id="KW-1185">Reference proteome</keyword>
<organism evidence="8 9">
    <name type="scientific">Kordia algicida OT-1</name>
    <dbReference type="NCBI Taxonomy" id="391587"/>
    <lineage>
        <taxon>Bacteria</taxon>
        <taxon>Pseudomonadati</taxon>
        <taxon>Bacteroidota</taxon>
        <taxon>Flavobacteriia</taxon>
        <taxon>Flavobacteriales</taxon>
        <taxon>Flavobacteriaceae</taxon>
        <taxon>Kordia</taxon>
    </lineage>
</organism>
<protein>
    <submittedName>
        <fullName evidence="8">Putative aminodeoxychorismate lyase</fullName>
    </submittedName>
</protein>
<dbReference type="GO" id="GO:0016829">
    <property type="term" value="F:lyase activity"/>
    <property type="evidence" value="ECO:0007669"/>
    <property type="project" value="UniProtKB-KW"/>
</dbReference>
<dbReference type="HOGENOM" id="CLU_1432822_0_0_10"/>
<evidence type="ECO:0000313" key="9">
    <source>
        <dbReference type="Proteomes" id="UP000002945"/>
    </source>
</evidence>
<dbReference type="GO" id="GO:0071555">
    <property type="term" value="P:cell wall organization"/>
    <property type="evidence" value="ECO:0007669"/>
    <property type="project" value="UniProtKB-KW"/>
</dbReference>
<evidence type="ECO:0000256" key="7">
    <source>
        <dbReference type="SAM" id="Phobius"/>
    </source>
</evidence>
<evidence type="ECO:0000256" key="1">
    <source>
        <dbReference type="ARBA" id="ARBA00022475"/>
    </source>
</evidence>
<comment type="caution">
    <text evidence="8">The sequence shown here is derived from an EMBL/GenBank/DDBJ whole genome shotgun (WGS) entry which is preliminary data.</text>
</comment>